<dbReference type="InterPro" id="IPR000182">
    <property type="entry name" value="GNAT_dom"/>
</dbReference>
<evidence type="ECO:0000256" key="1">
    <source>
        <dbReference type="ARBA" id="ARBA00022679"/>
    </source>
</evidence>
<protein>
    <submittedName>
        <fullName evidence="4">N-acetyltransferase</fullName>
    </submittedName>
</protein>
<keyword evidence="1" id="KW-0808">Transferase</keyword>
<dbReference type="SUPFAM" id="SSF55729">
    <property type="entry name" value="Acyl-CoA N-acyltransferases (Nat)"/>
    <property type="match status" value="1"/>
</dbReference>
<evidence type="ECO:0000313" key="5">
    <source>
        <dbReference type="Proteomes" id="UP000627369"/>
    </source>
</evidence>
<dbReference type="InterPro" id="IPR016181">
    <property type="entry name" value="Acyl_CoA_acyltransferase"/>
</dbReference>
<feature type="domain" description="N-acetyltransferase" evidence="3">
    <location>
        <begin position="17"/>
        <end position="178"/>
    </location>
</feature>
<evidence type="ECO:0000313" key="4">
    <source>
        <dbReference type="EMBL" id="GHH79209.1"/>
    </source>
</evidence>
<dbReference type="PANTHER" id="PTHR43877">
    <property type="entry name" value="AMINOALKYLPHOSPHONATE N-ACETYLTRANSFERASE-RELATED-RELATED"/>
    <property type="match status" value="1"/>
</dbReference>
<dbReference type="PROSITE" id="PS51186">
    <property type="entry name" value="GNAT"/>
    <property type="match status" value="1"/>
</dbReference>
<keyword evidence="5" id="KW-1185">Reference proteome</keyword>
<dbReference type="CDD" id="cd04301">
    <property type="entry name" value="NAT_SF"/>
    <property type="match status" value="1"/>
</dbReference>
<organism evidence="4 5">
    <name type="scientific">Promicromonospora soli</name>
    <dbReference type="NCBI Taxonomy" id="2035533"/>
    <lineage>
        <taxon>Bacteria</taxon>
        <taxon>Bacillati</taxon>
        <taxon>Actinomycetota</taxon>
        <taxon>Actinomycetes</taxon>
        <taxon>Micrococcales</taxon>
        <taxon>Promicromonosporaceae</taxon>
        <taxon>Promicromonospora</taxon>
    </lineage>
</organism>
<dbReference type="InterPro" id="IPR050832">
    <property type="entry name" value="Bact_Acetyltransf"/>
</dbReference>
<gene>
    <name evidence="4" type="ORF">GCM10017772_44400</name>
</gene>
<reference evidence="4" key="2">
    <citation type="submission" date="2020-09" db="EMBL/GenBank/DDBJ databases">
        <authorList>
            <person name="Sun Q."/>
            <person name="Zhou Y."/>
        </authorList>
    </citation>
    <scope>NUCLEOTIDE SEQUENCE</scope>
    <source>
        <strain evidence="4">CGMCC 4.7398</strain>
    </source>
</reference>
<sequence>MSPPLQLHGTVECMTELSVRPATVDDAGAIAVAHHSAWVQTYSDLLPAEHWASDTVARRRHRWRDRLSRRVPGHPLVAVVDEQVVGFAQAGSTRGKDGVPPVQSDELWSLYVRPEHHGSGIGALLLDAVLPARRPAELWVAEANPRARRFYEKHGFAQDGARFTDAHEIVQIRMVRGH</sequence>
<dbReference type="AlphaFoldDB" id="A0A919L0R2"/>
<reference evidence="4" key="1">
    <citation type="journal article" date="2014" name="Int. J. Syst. Evol. Microbiol.">
        <title>Complete genome sequence of Corynebacterium casei LMG S-19264T (=DSM 44701T), isolated from a smear-ripened cheese.</title>
        <authorList>
            <consortium name="US DOE Joint Genome Institute (JGI-PGF)"/>
            <person name="Walter F."/>
            <person name="Albersmeier A."/>
            <person name="Kalinowski J."/>
            <person name="Ruckert C."/>
        </authorList>
    </citation>
    <scope>NUCLEOTIDE SEQUENCE</scope>
    <source>
        <strain evidence="4">CGMCC 4.7398</strain>
    </source>
</reference>
<dbReference type="Gene3D" id="3.40.630.30">
    <property type="match status" value="1"/>
</dbReference>
<comment type="caution">
    <text evidence="4">The sequence shown here is derived from an EMBL/GenBank/DDBJ whole genome shotgun (WGS) entry which is preliminary data.</text>
</comment>
<name>A0A919L0R2_9MICO</name>
<dbReference type="GO" id="GO:0016747">
    <property type="term" value="F:acyltransferase activity, transferring groups other than amino-acyl groups"/>
    <property type="evidence" value="ECO:0007669"/>
    <property type="project" value="InterPro"/>
</dbReference>
<dbReference type="EMBL" id="BNAS01000009">
    <property type="protein sequence ID" value="GHH79209.1"/>
    <property type="molecule type" value="Genomic_DNA"/>
</dbReference>
<dbReference type="Pfam" id="PF00583">
    <property type="entry name" value="Acetyltransf_1"/>
    <property type="match status" value="1"/>
</dbReference>
<keyword evidence="2" id="KW-0012">Acyltransferase</keyword>
<evidence type="ECO:0000256" key="2">
    <source>
        <dbReference type="ARBA" id="ARBA00023315"/>
    </source>
</evidence>
<dbReference type="PANTHER" id="PTHR43877:SF1">
    <property type="entry name" value="ACETYLTRANSFERASE"/>
    <property type="match status" value="1"/>
</dbReference>
<accession>A0A919L0R2</accession>
<evidence type="ECO:0000259" key="3">
    <source>
        <dbReference type="PROSITE" id="PS51186"/>
    </source>
</evidence>
<dbReference type="Proteomes" id="UP000627369">
    <property type="component" value="Unassembled WGS sequence"/>
</dbReference>
<proteinExistence type="predicted"/>